<proteinExistence type="predicted"/>
<evidence type="ECO:0000313" key="2">
    <source>
        <dbReference type="Proteomes" id="UP000192746"/>
    </source>
</evidence>
<accession>A0A1Y1T2L0</accession>
<dbReference type="Proteomes" id="UP000192746">
    <property type="component" value="Unassembled WGS sequence"/>
</dbReference>
<evidence type="ECO:0000313" key="1">
    <source>
        <dbReference type="EMBL" id="ORL44723.1"/>
    </source>
</evidence>
<dbReference type="OrthoDB" id="9842984at2"/>
<protein>
    <submittedName>
        <fullName evidence="1">Uncharacterized protein</fullName>
    </submittedName>
</protein>
<name>A0A1Y1T2L0_9FLAO</name>
<reference evidence="1 2" key="1">
    <citation type="submission" date="2013-04" db="EMBL/GenBank/DDBJ databases">
        <title>Zunongwangia sp. 22II14-10F7 Genome Sequencing.</title>
        <authorList>
            <person name="Lai Q."/>
            <person name="Shao Z."/>
        </authorList>
    </citation>
    <scope>NUCLEOTIDE SEQUENCE [LARGE SCALE GENOMIC DNA]</scope>
    <source>
        <strain evidence="1 2">22II14-10F7</strain>
    </source>
</reference>
<dbReference type="AlphaFoldDB" id="A0A1Y1T2L0"/>
<organism evidence="1 2">
    <name type="scientific">Zunongwangia atlantica 22II14-10F7</name>
    <dbReference type="NCBI Taxonomy" id="1185767"/>
    <lineage>
        <taxon>Bacteria</taxon>
        <taxon>Pseudomonadati</taxon>
        <taxon>Bacteroidota</taxon>
        <taxon>Flavobacteriia</taxon>
        <taxon>Flavobacteriales</taxon>
        <taxon>Flavobacteriaceae</taxon>
        <taxon>Zunongwangia</taxon>
    </lineage>
</organism>
<keyword evidence="2" id="KW-1185">Reference proteome</keyword>
<dbReference type="RefSeq" id="WP_084842417.1">
    <property type="nucleotide sequence ID" value="NZ_ARYN01000013.1"/>
</dbReference>
<dbReference type="EMBL" id="ARYN01000013">
    <property type="protein sequence ID" value="ORL44723.1"/>
    <property type="molecule type" value="Genomic_DNA"/>
</dbReference>
<comment type="caution">
    <text evidence="1">The sequence shown here is derived from an EMBL/GenBank/DDBJ whole genome shotgun (WGS) entry which is preliminary data.</text>
</comment>
<sequence length="119" mass="12866">MSKPNSNPLFYVDNLQKDGSNYTVDFHFPQNFSYTTCEVIGNSPLVPEILKIEIYVSGDKNVTPSSDVATKNISLNLGDFQFSFLKFKIVWKLGTGVGGGIGDPEDEETVGEGVIGGLG</sequence>
<gene>
    <name evidence="1" type="ORF">IIF7_14464</name>
</gene>
<dbReference type="STRING" id="1185767.IIF7_14464"/>